<comment type="caution">
    <text evidence="12">The sequence shown here is derived from an EMBL/GenBank/DDBJ whole genome shotgun (WGS) entry which is preliminary data.</text>
</comment>
<dbReference type="PANTHER" id="PTHR43284:SF1">
    <property type="entry name" value="ASPARAGINE SYNTHETASE"/>
    <property type="match status" value="1"/>
</dbReference>
<feature type="domain" description="Glutamine amidotransferase type-2" evidence="11">
    <location>
        <begin position="2"/>
        <end position="214"/>
    </location>
</feature>
<evidence type="ECO:0000256" key="3">
    <source>
        <dbReference type="ARBA" id="ARBA00012737"/>
    </source>
</evidence>
<comment type="similarity">
    <text evidence="2">Belongs to the asparagine synthetase family.</text>
</comment>
<evidence type="ECO:0000256" key="10">
    <source>
        <dbReference type="PIRSR" id="PIRSR001589-3"/>
    </source>
</evidence>
<dbReference type="SUPFAM" id="SSF56235">
    <property type="entry name" value="N-terminal nucleophile aminohydrolases (Ntn hydrolases)"/>
    <property type="match status" value="1"/>
</dbReference>
<dbReference type="EC" id="6.3.5.4" evidence="3"/>
<dbReference type="GO" id="GO:0004066">
    <property type="term" value="F:asparagine synthase (glutamine-hydrolyzing) activity"/>
    <property type="evidence" value="ECO:0007669"/>
    <property type="project" value="UniProtKB-EC"/>
</dbReference>
<dbReference type="SUPFAM" id="SSF52402">
    <property type="entry name" value="Adenine nucleotide alpha hydrolases-like"/>
    <property type="match status" value="1"/>
</dbReference>
<dbReference type="AlphaFoldDB" id="A0A3D4VBZ2"/>
<dbReference type="InterPro" id="IPR033738">
    <property type="entry name" value="AsnB_N"/>
</dbReference>
<dbReference type="PIRSF" id="PIRSF001589">
    <property type="entry name" value="Asn_synthetase_glu-h"/>
    <property type="match status" value="1"/>
</dbReference>
<dbReference type="NCBIfam" id="TIGR01536">
    <property type="entry name" value="asn_synth_AEB"/>
    <property type="match status" value="1"/>
</dbReference>
<feature type="active site" description="For GATase activity" evidence="8">
    <location>
        <position position="2"/>
    </location>
</feature>
<evidence type="ECO:0000256" key="7">
    <source>
        <dbReference type="ARBA" id="ARBA00048741"/>
    </source>
</evidence>
<dbReference type="EMBL" id="DPIY01000011">
    <property type="protein sequence ID" value="HCT58633.1"/>
    <property type="molecule type" value="Genomic_DNA"/>
</dbReference>
<dbReference type="InterPro" id="IPR001962">
    <property type="entry name" value="Asn_synthase"/>
</dbReference>
<keyword evidence="4 9" id="KW-0547">Nucleotide-binding</keyword>
<protein>
    <recommendedName>
        <fullName evidence="3">asparagine synthase (glutamine-hydrolyzing)</fullName>
        <ecNumber evidence="3">6.3.5.4</ecNumber>
    </recommendedName>
</protein>
<dbReference type="GO" id="GO:0005829">
    <property type="term" value="C:cytosol"/>
    <property type="evidence" value="ECO:0007669"/>
    <property type="project" value="TreeGrafter"/>
</dbReference>
<evidence type="ECO:0000256" key="2">
    <source>
        <dbReference type="ARBA" id="ARBA00005752"/>
    </source>
</evidence>
<feature type="binding site" evidence="9">
    <location>
        <position position="101"/>
    </location>
    <ligand>
        <name>L-glutamine</name>
        <dbReference type="ChEBI" id="CHEBI:58359"/>
    </ligand>
</feature>
<feature type="site" description="Important for beta-aspartyl-AMP intermediate formation" evidence="10">
    <location>
        <position position="368"/>
    </location>
</feature>
<dbReference type="Gene3D" id="3.40.50.620">
    <property type="entry name" value="HUPs"/>
    <property type="match status" value="1"/>
</dbReference>
<dbReference type="OMA" id="HFILRYN"/>
<dbReference type="InterPro" id="IPR006426">
    <property type="entry name" value="Asn_synth_AEB"/>
</dbReference>
<organism evidence="12 13">
    <name type="scientific">Gemmatimonas aurantiaca</name>
    <dbReference type="NCBI Taxonomy" id="173480"/>
    <lineage>
        <taxon>Bacteria</taxon>
        <taxon>Pseudomonadati</taxon>
        <taxon>Gemmatimonadota</taxon>
        <taxon>Gemmatimonadia</taxon>
        <taxon>Gemmatimonadales</taxon>
        <taxon>Gemmatimonadaceae</taxon>
        <taxon>Gemmatimonas</taxon>
    </lineage>
</organism>
<name>A0A3D4VBZ2_9BACT</name>
<dbReference type="Pfam" id="PF00733">
    <property type="entry name" value="Asn_synthase"/>
    <property type="match status" value="1"/>
</dbReference>
<dbReference type="InterPro" id="IPR017932">
    <property type="entry name" value="GATase_2_dom"/>
</dbReference>
<gene>
    <name evidence="12" type="primary">asnB</name>
    <name evidence="12" type="ORF">DGD08_15620</name>
</gene>
<dbReference type="PANTHER" id="PTHR43284">
    <property type="entry name" value="ASPARAGINE SYNTHETASE (GLUTAMINE-HYDROLYZING)"/>
    <property type="match status" value="1"/>
</dbReference>
<comment type="pathway">
    <text evidence="1">Amino-acid biosynthesis; L-asparagine biosynthesis; L-asparagine from L-aspartate (L-Gln route): step 1/1.</text>
</comment>
<dbReference type="GO" id="GO:0006529">
    <property type="term" value="P:asparagine biosynthetic process"/>
    <property type="evidence" value="ECO:0007669"/>
    <property type="project" value="UniProtKB-KW"/>
</dbReference>
<dbReference type="InterPro" id="IPR014729">
    <property type="entry name" value="Rossmann-like_a/b/a_fold"/>
</dbReference>
<keyword evidence="6 8" id="KW-0315">Glutamine amidotransferase</keyword>
<proteinExistence type="inferred from homology"/>
<dbReference type="InterPro" id="IPR029055">
    <property type="entry name" value="Ntn_hydrolases_N"/>
</dbReference>
<dbReference type="Gene3D" id="3.60.20.10">
    <property type="entry name" value="Glutamine Phosphoribosylpyrophosphate, subunit 1, domain 1"/>
    <property type="match status" value="1"/>
</dbReference>
<reference evidence="12 13" key="1">
    <citation type="journal article" date="2018" name="Nat. Biotechnol.">
        <title>A standardized bacterial taxonomy based on genome phylogeny substantially revises the tree of life.</title>
        <authorList>
            <person name="Parks D.H."/>
            <person name="Chuvochina M."/>
            <person name="Waite D.W."/>
            <person name="Rinke C."/>
            <person name="Skarshewski A."/>
            <person name="Chaumeil P.A."/>
            <person name="Hugenholtz P."/>
        </authorList>
    </citation>
    <scope>NUCLEOTIDE SEQUENCE [LARGE SCALE GENOMIC DNA]</scope>
    <source>
        <strain evidence="12">UBA8844</strain>
    </source>
</reference>
<comment type="catalytic activity">
    <reaction evidence="7">
        <text>L-aspartate + L-glutamine + ATP + H2O = L-asparagine + L-glutamate + AMP + diphosphate + H(+)</text>
        <dbReference type="Rhea" id="RHEA:12228"/>
        <dbReference type="ChEBI" id="CHEBI:15377"/>
        <dbReference type="ChEBI" id="CHEBI:15378"/>
        <dbReference type="ChEBI" id="CHEBI:29985"/>
        <dbReference type="ChEBI" id="CHEBI:29991"/>
        <dbReference type="ChEBI" id="CHEBI:30616"/>
        <dbReference type="ChEBI" id="CHEBI:33019"/>
        <dbReference type="ChEBI" id="CHEBI:58048"/>
        <dbReference type="ChEBI" id="CHEBI:58359"/>
        <dbReference type="ChEBI" id="CHEBI:456215"/>
        <dbReference type="EC" id="6.3.5.4"/>
    </reaction>
</comment>
<dbReference type="CDD" id="cd00712">
    <property type="entry name" value="AsnB"/>
    <property type="match status" value="1"/>
</dbReference>
<evidence type="ECO:0000256" key="4">
    <source>
        <dbReference type="ARBA" id="ARBA00022741"/>
    </source>
</evidence>
<evidence type="ECO:0000256" key="9">
    <source>
        <dbReference type="PIRSR" id="PIRSR001589-2"/>
    </source>
</evidence>
<evidence type="ECO:0000259" key="11">
    <source>
        <dbReference type="PROSITE" id="PS51278"/>
    </source>
</evidence>
<accession>A0A3D4VBZ2</accession>
<sequence>MCGIVGTLSFRGSVDRDLLLRQRDTMLHRGPDSDGLWISDDGRIGFGHRRLAIVDLSPGGHQPMIDGLTGAVITFNGEIYNYLELKSELSSKGHHFHTKSDTEVILVAFREWGPACLERLHGMFALALYDPRSQQVLLARDRAGEKPLFYRVTDSQLSFASEAKALLADPSCPRRVRRQSLNEYFAYGYVTGSHTMFADISRVLPGERVIVDLRDGTRRHELYWQLPTLQPKAESQSDSSIGDEVESLLRQAVRRQLAADVPVGVMLSGGVDSSLIAAIAAQVSGSRIRTFTARFPGHGSVDEGPFARMVAEHIGAEHIELETPPADADLLQALVAQYDDPISDSSMIPTYLVSREIRRHATVALGGDGGDELFGGYHRYPSQLRQQALRRQVPAFARRGMSQLGAMLIPEGARGRGLLEALAGDVGTSISNAGRLYRSDERRALSPHLQDLQAAELMAPEAIRASSMHRRTSPLQRGTAVDFTSYMVDDVLVKVDRASMLTSLEVRAPFLDIPVIEYAFGSVPDRLKATRDDRKIVLRRIGAKLLPEQLDLTRKQGFSIPVESWMRGAWQPLLESAASGSSAGLIAPEAFLSLQRLLTEGRAVGDRLYSLLFLRLWEQHYGISDVV</sequence>
<dbReference type="Pfam" id="PF13537">
    <property type="entry name" value="GATase_7"/>
    <property type="match status" value="1"/>
</dbReference>
<evidence type="ECO:0000313" key="13">
    <source>
        <dbReference type="Proteomes" id="UP000264071"/>
    </source>
</evidence>
<dbReference type="Proteomes" id="UP000264071">
    <property type="component" value="Unassembled WGS sequence"/>
</dbReference>
<dbReference type="InterPro" id="IPR051786">
    <property type="entry name" value="ASN_synthetase/amidase"/>
</dbReference>
<keyword evidence="5 9" id="KW-0067">ATP-binding</keyword>
<keyword evidence="8" id="KW-0028">Amino-acid biosynthesis</keyword>
<dbReference type="PROSITE" id="PS51278">
    <property type="entry name" value="GATASE_TYPE_2"/>
    <property type="match status" value="1"/>
</dbReference>
<dbReference type="CDD" id="cd01991">
    <property type="entry name" value="Asn_synthase_B_C"/>
    <property type="match status" value="1"/>
</dbReference>
<evidence type="ECO:0000313" key="12">
    <source>
        <dbReference type="EMBL" id="HCT58633.1"/>
    </source>
</evidence>
<evidence type="ECO:0000256" key="1">
    <source>
        <dbReference type="ARBA" id="ARBA00005187"/>
    </source>
</evidence>
<evidence type="ECO:0000256" key="5">
    <source>
        <dbReference type="ARBA" id="ARBA00022840"/>
    </source>
</evidence>
<dbReference type="GO" id="GO:0005524">
    <property type="term" value="F:ATP binding"/>
    <property type="evidence" value="ECO:0007669"/>
    <property type="project" value="UniProtKB-KW"/>
</dbReference>
<keyword evidence="8" id="KW-0061">Asparagine biosynthesis</keyword>
<evidence type="ECO:0000256" key="6">
    <source>
        <dbReference type="ARBA" id="ARBA00022962"/>
    </source>
</evidence>
<evidence type="ECO:0000256" key="8">
    <source>
        <dbReference type="PIRSR" id="PIRSR001589-1"/>
    </source>
</evidence>